<keyword evidence="3" id="KW-1185">Reference proteome</keyword>
<name>A0A221T378_9DEIO</name>
<dbReference type="KEGG" id="dfc:DFI_19045"/>
<keyword evidence="1" id="KW-1133">Transmembrane helix</keyword>
<dbReference type="EMBL" id="CP021084">
    <property type="protein sequence ID" value="ASN83296.1"/>
    <property type="molecule type" value="Genomic_DNA"/>
</dbReference>
<keyword evidence="1" id="KW-0472">Membrane</keyword>
<feature type="transmembrane region" description="Helical" evidence="1">
    <location>
        <begin position="7"/>
        <end position="24"/>
    </location>
</feature>
<evidence type="ECO:0000313" key="2">
    <source>
        <dbReference type="EMBL" id="ASN83296.1"/>
    </source>
</evidence>
<dbReference type="Proteomes" id="UP000259030">
    <property type="component" value="Plasmid pDFI3"/>
</dbReference>
<proteinExistence type="predicted"/>
<geneLocation type="plasmid" evidence="3">
    <name>pdfi3</name>
</geneLocation>
<accession>A0A221T378</accession>
<gene>
    <name evidence="2" type="ORF">DFI_19045</name>
</gene>
<protein>
    <submittedName>
        <fullName evidence="2">Uncharacterized protein</fullName>
    </submittedName>
</protein>
<sequence>MEKFKTGTTIMGITPASIMLAAGLEMPVLFLLQTFLGGVPFLVVAGLLYWYVFLRLAEWLTEVIPRNYFQHMAEWIIVGNHMYLTNDGDPLPLTIMTHEEIQREQERRAKAKDKARGH</sequence>
<keyword evidence="1" id="KW-0812">Transmembrane</keyword>
<keyword evidence="2" id="KW-0614">Plasmid</keyword>
<reference evidence="2 3" key="1">
    <citation type="submission" date="2017-05" db="EMBL/GenBank/DDBJ databases">
        <title>The complete genome sequence of Deinococcus ficus isolated from the rhizosphere of the Ficus religiosa L. in Taiwan.</title>
        <authorList>
            <person name="Wu K.-M."/>
            <person name="Liao T.-L."/>
            <person name="Liu Y.-M."/>
            <person name="Young C.-C."/>
            <person name="Tsai S.-F."/>
        </authorList>
    </citation>
    <scope>NUCLEOTIDE SEQUENCE [LARGE SCALE GENOMIC DNA]</scope>
    <source>
        <strain evidence="2 3">CC-FR2-10</strain>
        <plasmid evidence="3">pdfi3</plasmid>
    </source>
</reference>
<feature type="transmembrane region" description="Helical" evidence="1">
    <location>
        <begin position="30"/>
        <end position="52"/>
    </location>
</feature>
<evidence type="ECO:0000256" key="1">
    <source>
        <dbReference type="SAM" id="Phobius"/>
    </source>
</evidence>
<evidence type="ECO:0000313" key="3">
    <source>
        <dbReference type="Proteomes" id="UP000259030"/>
    </source>
</evidence>
<dbReference type="AlphaFoldDB" id="A0A221T378"/>
<dbReference type="RefSeq" id="WP_027462740.1">
    <property type="nucleotide sequence ID" value="NZ_CP021084.1"/>
</dbReference>
<organism evidence="2 3">
    <name type="scientific">Deinococcus ficus</name>
    <dbReference type="NCBI Taxonomy" id="317577"/>
    <lineage>
        <taxon>Bacteria</taxon>
        <taxon>Thermotogati</taxon>
        <taxon>Deinococcota</taxon>
        <taxon>Deinococci</taxon>
        <taxon>Deinococcales</taxon>
        <taxon>Deinococcaceae</taxon>
        <taxon>Deinococcus</taxon>
    </lineage>
</organism>